<keyword evidence="3 6" id="KW-0032">Aminotransferase</keyword>
<comment type="similarity">
    <text evidence="2 6">Belongs to the class-I pyridoxal-phosphate-dependent aminotransferase family.</text>
</comment>
<dbReference type="Gene3D" id="3.90.1150.10">
    <property type="entry name" value="Aspartate Aminotransferase, domain 1"/>
    <property type="match status" value="1"/>
</dbReference>
<comment type="caution">
    <text evidence="8">The sequence shown here is derived from an EMBL/GenBank/DDBJ whole genome shotgun (WGS) entry which is preliminary data.</text>
</comment>
<dbReference type="InterPro" id="IPR015422">
    <property type="entry name" value="PyrdxlP-dep_Trfase_small"/>
</dbReference>
<evidence type="ECO:0000256" key="4">
    <source>
        <dbReference type="ARBA" id="ARBA00022679"/>
    </source>
</evidence>
<dbReference type="InterPro" id="IPR004838">
    <property type="entry name" value="NHTrfase_class1_PyrdxlP-BS"/>
</dbReference>
<name>A0A2T3FXS9_9FIRM</name>
<comment type="cofactor">
    <cofactor evidence="1 6">
        <name>pyridoxal 5'-phosphate</name>
        <dbReference type="ChEBI" id="CHEBI:597326"/>
    </cofactor>
</comment>
<dbReference type="PANTHER" id="PTHR46383:SF1">
    <property type="entry name" value="ASPARTATE AMINOTRANSFERASE"/>
    <property type="match status" value="1"/>
</dbReference>
<evidence type="ECO:0000256" key="3">
    <source>
        <dbReference type="ARBA" id="ARBA00022576"/>
    </source>
</evidence>
<dbReference type="InterPro" id="IPR004839">
    <property type="entry name" value="Aminotransferase_I/II_large"/>
</dbReference>
<dbReference type="PROSITE" id="PS00105">
    <property type="entry name" value="AA_TRANSFER_CLASS_1"/>
    <property type="match status" value="1"/>
</dbReference>
<dbReference type="GO" id="GO:0006520">
    <property type="term" value="P:amino acid metabolic process"/>
    <property type="evidence" value="ECO:0007669"/>
    <property type="project" value="InterPro"/>
</dbReference>
<dbReference type="SUPFAM" id="SSF53383">
    <property type="entry name" value="PLP-dependent transferases"/>
    <property type="match status" value="1"/>
</dbReference>
<dbReference type="EMBL" id="PYLP01000009">
    <property type="protein sequence ID" value="PST40062.1"/>
    <property type="molecule type" value="Genomic_DNA"/>
</dbReference>
<dbReference type="InterPro" id="IPR015421">
    <property type="entry name" value="PyrdxlP-dep_Trfase_major"/>
</dbReference>
<gene>
    <name evidence="8" type="ORF">C7U55_08340</name>
</gene>
<dbReference type="AlphaFoldDB" id="A0A2T3FXS9"/>
<accession>A0A2T3FXS9</accession>
<keyword evidence="9" id="KW-1185">Reference proteome</keyword>
<keyword evidence="5" id="KW-0663">Pyridoxal phosphate</keyword>
<proteinExistence type="inferred from homology"/>
<dbReference type="InterPro" id="IPR015424">
    <property type="entry name" value="PyrdxlP-dep_Trfase"/>
</dbReference>
<dbReference type="FunFam" id="3.40.640.10:FF:000033">
    <property type="entry name" value="Aspartate aminotransferase"/>
    <property type="match status" value="1"/>
</dbReference>
<dbReference type="CDD" id="cd00609">
    <property type="entry name" value="AAT_like"/>
    <property type="match status" value="1"/>
</dbReference>
<dbReference type="RefSeq" id="WP_106988172.1">
    <property type="nucleotide sequence ID" value="NZ_JAJCFI010000040.1"/>
</dbReference>
<organism evidence="8 9">
    <name type="scientific">Faecalibacillus faecis</name>
    <dbReference type="NCBI Taxonomy" id="1982628"/>
    <lineage>
        <taxon>Bacteria</taxon>
        <taxon>Bacillati</taxon>
        <taxon>Bacillota</taxon>
        <taxon>Erysipelotrichia</taxon>
        <taxon>Erysipelotrichales</taxon>
        <taxon>Coprobacillaceae</taxon>
        <taxon>Faecalibacillus</taxon>
    </lineage>
</organism>
<keyword evidence="4 6" id="KW-0808">Transferase</keyword>
<sequence>MKKENKYAKRIEKVQMSSIRIVMEKVEKLRNQGKSVVSLCAGEPDFNTPEGIKKATIEALNDNQTHYSSNRGYLGLRQKVSQLLKQQTTIDYDSDQEIIMTCGCSEAINNTCQAFIDEGDEVIIFTPAFVSYQNTVLLCKGIPVEIPLKPSNGFQIDLDEVKNKITDKTKMIIINNPNNPTGAVYSKETLEKLCQIARENHIYILADEIYNQLDYENQYVSIASFEDMKDYTIIVNGFSKAYAMTGWRMGYIASSQENIEPILKVHQYTTTSQMTFAQIGMAKAIDQEDVKEEVQHMVDTFHERRTFIMEQLDQCENLSYIKPHGAFYIMVDVSKTGFNGQEFADKLLDYGVAVVPASGFGKDFIDFVRISFASSKENIEEAFVRIRKLLSDVKKAQD</sequence>
<evidence type="ECO:0000256" key="6">
    <source>
        <dbReference type="RuleBase" id="RU000481"/>
    </source>
</evidence>
<dbReference type="Gene3D" id="3.40.640.10">
    <property type="entry name" value="Type I PLP-dependent aspartate aminotransferase-like (Major domain)"/>
    <property type="match status" value="1"/>
</dbReference>
<feature type="domain" description="Aminotransferase class I/classII large" evidence="7">
    <location>
        <begin position="35"/>
        <end position="386"/>
    </location>
</feature>
<evidence type="ECO:0000313" key="8">
    <source>
        <dbReference type="EMBL" id="PST40062.1"/>
    </source>
</evidence>
<evidence type="ECO:0000256" key="5">
    <source>
        <dbReference type="ARBA" id="ARBA00022898"/>
    </source>
</evidence>
<dbReference type="GO" id="GO:0030170">
    <property type="term" value="F:pyridoxal phosphate binding"/>
    <property type="evidence" value="ECO:0007669"/>
    <property type="project" value="InterPro"/>
</dbReference>
<dbReference type="GeneID" id="77471097"/>
<reference evidence="9" key="1">
    <citation type="submission" date="2018-03" db="EMBL/GenBank/DDBJ databases">
        <title>Lachnoclostridium SNUG30370 gen.nov., sp.nov., isolated from human faeces.</title>
        <authorList>
            <person name="Seo B."/>
            <person name="Jeon K."/>
            <person name="Ko G."/>
        </authorList>
    </citation>
    <scope>NUCLEOTIDE SEQUENCE [LARGE SCALE GENOMIC DNA]</scope>
    <source>
        <strain evidence="9">SNUG30370</strain>
    </source>
</reference>
<dbReference type="Proteomes" id="UP000241201">
    <property type="component" value="Unassembled WGS sequence"/>
</dbReference>
<dbReference type="EC" id="2.6.1.-" evidence="6"/>
<dbReference type="InterPro" id="IPR050596">
    <property type="entry name" value="AspAT/PAT-like"/>
</dbReference>
<dbReference type="PANTHER" id="PTHR46383">
    <property type="entry name" value="ASPARTATE AMINOTRANSFERASE"/>
    <property type="match status" value="1"/>
</dbReference>
<dbReference type="Pfam" id="PF00155">
    <property type="entry name" value="Aminotran_1_2"/>
    <property type="match status" value="1"/>
</dbReference>
<evidence type="ECO:0000256" key="1">
    <source>
        <dbReference type="ARBA" id="ARBA00001933"/>
    </source>
</evidence>
<evidence type="ECO:0000313" key="9">
    <source>
        <dbReference type="Proteomes" id="UP000241201"/>
    </source>
</evidence>
<protein>
    <recommendedName>
        <fullName evidence="6">Aminotransferase</fullName>
        <ecNumber evidence="6">2.6.1.-</ecNumber>
    </recommendedName>
</protein>
<dbReference type="GO" id="GO:0008483">
    <property type="term" value="F:transaminase activity"/>
    <property type="evidence" value="ECO:0007669"/>
    <property type="project" value="UniProtKB-KW"/>
</dbReference>
<evidence type="ECO:0000256" key="2">
    <source>
        <dbReference type="ARBA" id="ARBA00007441"/>
    </source>
</evidence>
<evidence type="ECO:0000259" key="7">
    <source>
        <dbReference type="Pfam" id="PF00155"/>
    </source>
</evidence>